<evidence type="ECO:0000313" key="3">
    <source>
        <dbReference type="Proteomes" id="UP000006701"/>
    </source>
</evidence>
<feature type="signal peptide" evidence="1">
    <location>
        <begin position="1"/>
        <end position="22"/>
    </location>
</feature>
<dbReference type="AlphaFoldDB" id="A1CCZ5"/>
<name>A1CCZ5_ASPCL</name>
<keyword evidence="3" id="KW-1185">Reference proteome</keyword>
<reference evidence="2 3" key="1">
    <citation type="journal article" date="2008" name="PLoS Genet.">
        <title>Genomic islands in the pathogenic filamentous fungus Aspergillus fumigatus.</title>
        <authorList>
            <person name="Fedorova N.D."/>
            <person name="Khaldi N."/>
            <person name="Joardar V.S."/>
            <person name="Maiti R."/>
            <person name="Amedeo P."/>
            <person name="Anderson M.J."/>
            <person name="Crabtree J."/>
            <person name="Silva J.C."/>
            <person name="Badger J.H."/>
            <person name="Albarraq A."/>
            <person name="Angiuoli S."/>
            <person name="Bussey H."/>
            <person name="Bowyer P."/>
            <person name="Cotty P.J."/>
            <person name="Dyer P.S."/>
            <person name="Egan A."/>
            <person name="Galens K."/>
            <person name="Fraser-Liggett C.M."/>
            <person name="Haas B.J."/>
            <person name="Inman J.M."/>
            <person name="Kent R."/>
            <person name="Lemieux S."/>
            <person name="Malavazi I."/>
            <person name="Orvis J."/>
            <person name="Roemer T."/>
            <person name="Ronning C.M."/>
            <person name="Sundaram J.P."/>
            <person name="Sutton G."/>
            <person name="Turner G."/>
            <person name="Venter J.C."/>
            <person name="White O.R."/>
            <person name="Whitty B.R."/>
            <person name="Youngman P."/>
            <person name="Wolfe K.H."/>
            <person name="Goldman G.H."/>
            <person name="Wortman J.R."/>
            <person name="Jiang B."/>
            <person name="Denning D.W."/>
            <person name="Nierman W.C."/>
        </authorList>
    </citation>
    <scope>NUCLEOTIDE SEQUENCE [LARGE SCALE GENOMIC DNA]</scope>
    <source>
        <strain evidence="3">ATCC 1007 / CBS 513.65 / DSM 816 / NCTC 3887 / NRRL 1</strain>
    </source>
</reference>
<keyword evidence="1" id="KW-0732">Signal</keyword>
<protein>
    <submittedName>
        <fullName evidence="2">Cell wall protein, putative</fullName>
    </submittedName>
</protein>
<proteinExistence type="predicted"/>
<dbReference type="EMBL" id="DS027050">
    <property type="protein sequence ID" value="EAW12402.1"/>
    <property type="molecule type" value="Genomic_DNA"/>
</dbReference>
<dbReference type="InterPro" id="IPR021054">
    <property type="entry name" value="Cell_wall_mannoprotein_1"/>
</dbReference>
<dbReference type="PANTHER" id="PTHR38123:SF1">
    <property type="entry name" value="HYDROPHOBIC SURFACE BINDING PROTEIN"/>
    <property type="match status" value="1"/>
</dbReference>
<dbReference type="Proteomes" id="UP000006701">
    <property type="component" value="Unassembled WGS sequence"/>
</dbReference>
<dbReference type="KEGG" id="act:ACLA_063710"/>
<dbReference type="OrthoDB" id="4492297at2759"/>
<dbReference type="OMA" id="KAFDGHP"/>
<dbReference type="HOGENOM" id="CLU_1496630_0_0_1"/>
<dbReference type="VEuPathDB" id="FungiDB:ACLA_063710"/>
<feature type="chain" id="PRO_5002633039" evidence="1">
    <location>
        <begin position="23"/>
        <end position="180"/>
    </location>
</feature>
<sequence length="180" mass="18943">MVAIKNFFKVLVATSIVGFTNAIPTPNTAEQVVNNLNTAAASYGDFYAAVQAFSGQTAQWGTVKAREAAVEVALTHSIAAARASAHLTDEGSQDVMAALGHPYPNFMADLLNGIVAKKTQFAQVGKKDAMLHTLQTLKVLSDELPDALEQIVDATHAGVIQGGKVWVDGLFDDAIGAFAQ</sequence>
<dbReference type="Gene3D" id="1.20.1280.140">
    <property type="match status" value="1"/>
</dbReference>
<evidence type="ECO:0000256" key="1">
    <source>
        <dbReference type="SAM" id="SignalP"/>
    </source>
</evidence>
<dbReference type="GO" id="GO:0005576">
    <property type="term" value="C:extracellular region"/>
    <property type="evidence" value="ECO:0007669"/>
    <property type="project" value="TreeGrafter"/>
</dbReference>
<dbReference type="GeneID" id="4705840"/>
<accession>A1CCZ5</accession>
<dbReference type="Pfam" id="PF12296">
    <property type="entry name" value="HsbA"/>
    <property type="match status" value="1"/>
</dbReference>
<dbReference type="RefSeq" id="XP_001273828.1">
    <property type="nucleotide sequence ID" value="XM_001273827.1"/>
</dbReference>
<dbReference type="PANTHER" id="PTHR38123">
    <property type="entry name" value="CELL WALL SERINE-THREONINE-RICH GALACTOMANNOPROTEIN MP1 (AFU_ORTHOLOGUE AFUA_4G03240)"/>
    <property type="match status" value="1"/>
</dbReference>
<evidence type="ECO:0000313" key="2">
    <source>
        <dbReference type="EMBL" id="EAW12402.1"/>
    </source>
</evidence>
<gene>
    <name evidence="2" type="ORF">ACLA_063710</name>
</gene>
<organism evidence="2 3">
    <name type="scientific">Aspergillus clavatus (strain ATCC 1007 / CBS 513.65 / DSM 816 / NCTC 3887 / NRRL 1 / QM 1276 / 107)</name>
    <dbReference type="NCBI Taxonomy" id="344612"/>
    <lineage>
        <taxon>Eukaryota</taxon>
        <taxon>Fungi</taxon>
        <taxon>Dikarya</taxon>
        <taxon>Ascomycota</taxon>
        <taxon>Pezizomycotina</taxon>
        <taxon>Eurotiomycetes</taxon>
        <taxon>Eurotiomycetidae</taxon>
        <taxon>Eurotiales</taxon>
        <taxon>Aspergillaceae</taxon>
        <taxon>Aspergillus</taxon>
        <taxon>Aspergillus subgen. Fumigati</taxon>
    </lineage>
</organism>